<comment type="caution">
    <text evidence="2">The sequence shown here is derived from an EMBL/GenBank/DDBJ whole genome shotgun (WGS) entry which is preliminary data.</text>
</comment>
<feature type="compositionally biased region" description="Basic and acidic residues" evidence="1">
    <location>
        <begin position="80"/>
        <end position="92"/>
    </location>
</feature>
<accession>A0A2K3KWP6</accession>
<dbReference type="EMBL" id="ASHM01115578">
    <property type="protein sequence ID" value="PNX70719.1"/>
    <property type="molecule type" value="Genomic_DNA"/>
</dbReference>
<reference evidence="2 3" key="1">
    <citation type="journal article" date="2014" name="Am. J. Bot.">
        <title>Genome assembly and annotation for red clover (Trifolium pratense; Fabaceae).</title>
        <authorList>
            <person name="Istvanek J."/>
            <person name="Jaros M."/>
            <person name="Krenek A."/>
            <person name="Repkova J."/>
        </authorList>
    </citation>
    <scope>NUCLEOTIDE SEQUENCE [LARGE SCALE GENOMIC DNA]</scope>
    <source>
        <strain evidence="3">cv. Tatra</strain>
        <tissue evidence="2">Young leaves</tissue>
    </source>
</reference>
<evidence type="ECO:0000256" key="1">
    <source>
        <dbReference type="SAM" id="MobiDB-lite"/>
    </source>
</evidence>
<organism evidence="2 3">
    <name type="scientific">Trifolium pratense</name>
    <name type="common">Red clover</name>
    <dbReference type="NCBI Taxonomy" id="57577"/>
    <lineage>
        <taxon>Eukaryota</taxon>
        <taxon>Viridiplantae</taxon>
        <taxon>Streptophyta</taxon>
        <taxon>Embryophyta</taxon>
        <taxon>Tracheophyta</taxon>
        <taxon>Spermatophyta</taxon>
        <taxon>Magnoliopsida</taxon>
        <taxon>eudicotyledons</taxon>
        <taxon>Gunneridae</taxon>
        <taxon>Pentapetalae</taxon>
        <taxon>rosids</taxon>
        <taxon>fabids</taxon>
        <taxon>Fabales</taxon>
        <taxon>Fabaceae</taxon>
        <taxon>Papilionoideae</taxon>
        <taxon>50 kb inversion clade</taxon>
        <taxon>NPAAA clade</taxon>
        <taxon>Hologalegina</taxon>
        <taxon>IRL clade</taxon>
        <taxon>Trifolieae</taxon>
        <taxon>Trifolium</taxon>
    </lineage>
</organism>
<evidence type="ECO:0000313" key="3">
    <source>
        <dbReference type="Proteomes" id="UP000236291"/>
    </source>
</evidence>
<dbReference type="STRING" id="57577.A0A2K3KWP6"/>
<proteinExistence type="predicted"/>
<feature type="non-terminal residue" evidence="2">
    <location>
        <position position="142"/>
    </location>
</feature>
<sequence>MAQFLNFRNFLFFPSLPLSSKPSPHLRFLSTLVSSSSSPRRRNVNVPPLHLRRRYTKTTTTPMVELEETPSFGTSGFNKRRAEGTDKTDLPKKNLQLKVRKLNPINTISYVQILGTGMDTQDTSPAVMLFFDKQRFIFNAGE</sequence>
<gene>
    <name evidence="2" type="ORF">L195_g057675</name>
</gene>
<evidence type="ECO:0000313" key="2">
    <source>
        <dbReference type="EMBL" id="PNX70719.1"/>
    </source>
</evidence>
<name>A0A2K3KWP6_TRIPR</name>
<dbReference type="ExpressionAtlas" id="A0A2K3KWP6">
    <property type="expression patterns" value="baseline"/>
</dbReference>
<protein>
    <submittedName>
        <fullName evidence="2">Zinc phosphodiesterase ELAC protein 2-like</fullName>
    </submittedName>
</protein>
<feature type="region of interest" description="Disordered" evidence="1">
    <location>
        <begin position="68"/>
        <end position="92"/>
    </location>
</feature>
<dbReference type="AlphaFoldDB" id="A0A2K3KWP6"/>
<dbReference type="Proteomes" id="UP000236291">
    <property type="component" value="Unassembled WGS sequence"/>
</dbReference>
<reference evidence="2 3" key="2">
    <citation type="journal article" date="2017" name="Front. Plant Sci.">
        <title>Gene Classification and Mining of Molecular Markers Useful in Red Clover (Trifolium pratense) Breeding.</title>
        <authorList>
            <person name="Istvanek J."/>
            <person name="Dluhosova J."/>
            <person name="Dluhos P."/>
            <person name="Patkova L."/>
            <person name="Nedelnik J."/>
            <person name="Repkova J."/>
        </authorList>
    </citation>
    <scope>NUCLEOTIDE SEQUENCE [LARGE SCALE GENOMIC DNA]</scope>
    <source>
        <strain evidence="3">cv. Tatra</strain>
        <tissue evidence="2">Young leaves</tissue>
    </source>
</reference>